<evidence type="ECO:0000256" key="4">
    <source>
        <dbReference type="ARBA" id="ARBA00010416"/>
    </source>
</evidence>
<evidence type="ECO:0000256" key="15">
    <source>
        <dbReference type="ARBA" id="ARBA00032324"/>
    </source>
</evidence>
<comment type="similarity">
    <text evidence="4 17">Belongs to the MurCDEF family.</text>
</comment>
<dbReference type="InterPro" id="IPR004101">
    <property type="entry name" value="Mur_ligase_C"/>
</dbReference>
<dbReference type="InterPro" id="IPR036565">
    <property type="entry name" value="Mur-like_cat_sf"/>
</dbReference>
<feature type="domain" description="Mur ligase C-terminal" evidence="19">
    <location>
        <begin position="315"/>
        <end position="429"/>
    </location>
</feature>
<keyword evidence="9 17" id="KW-0547">Nucleotide-binding</keyword>
<gene>
    <name evidence="17 21" type="primary">murD</name>
    <name evidence="21" type="ORF">H8718_12280</name>
</gene>
<evidence type="ECO:0000256" key="17">
    <source>
        <dbReference type="HAMAP-Rule" id="MF_00639"/>
    </source>
</evidence>
<evidence type="ECO:0000259" key="20">
    <source>
        <dbReference type="Pfam" id="PF08245"/>
    </source>
</evidence>
<keyword evidence="10 17" id="KW-0067">ATP-binding</keyword>
<dbReference type="Proteomes" id="UP000655830">
    <property type="component" value="Unassembled WGS sequence"/>
</dbReference>
<evidence type="ECO:0000256" key="6">
    <source>
        <dbReference type="ARBA" id="ARBA00015655"/>
    </source>
</evidence>
<dbReference type="InterPro" id="IPR036615">
    <property type="entry name" value="Mur_ligase_C_dom_sf"/>
</dbReference>
<feature type="binding site" evidence="17">
    <location>
        <begin position="117"/>
        <end position="123"/>
    </location>
    <ligand>
        <name>ATP</name>
        <dbReference type="ChEBI" id="CHEBI:30616"/>
    </ligand>
</feature>
<keyword evidence="11 17" id="KW-0133">Cell shape</keyword>
<keyword evidence="22" id="KW-1185">Reference proteome</keyword>
<evidence type="ECO:0000256" key="18">
    <source>
        <dbReference type="RuleBase" id="RU003664"/>
    </source>
</evidence>
<evidence type="ECO:0000256" key="13">
    <source>
        <dbReference type="ARBA" id="ARBA00023316"/>
    </source>
</evidence>
<dbReference type="PANTHER" id="PTHR43692">
    <property type="entry name" value="UDP-N-ACETYLMURAMOYLALANINE--D-GLUTAMATE LIGASE"/>
    <property type="match status" value="1"/>
</dbReference>
<reference evidence="21" key="1">
    <citation type="submission" date="2020-08" db="EMBL/GenBank/DDBJ databases">
        <title>Genome public.</title>
        <authorList>
            <person name="Liu C."/>
            <person name="Sun Q."/>
        </authorList>
    </citation>
    <scope>NUCLEOTIDE SEQUENCE</scope>
    <source>
        <strain evidence="21">NSJ-12</strain>
    </source>
</reference>
<dbReference type="HAMAP" id="MF_00639">
    <property type="entry name" value="MurD"/>
    <property type="match status" value="1"/>
</dbReference>
<protein>
    <recommendedName>
        <fullName evidence="6 17">UDP-N-acetylmuramoylalanine--D-glutamate ligase</fullName>
        <ecNumber evidence="5 17">6.3.2.9</ecNumber>
    </recommendedName>
    <alternativeName>
        <fullName evidence="15 17">D-glutamic acid-adding enzyme</fullName>
    </alternativeName>
    <alternativeName>
        <fullName evidence="14 17">UDP-N-acetylmuramoyl-L-alanyl-D-glutamate synthetase</fullName>
    </alternativeName>
</protein>
<dbReference type="InterPro" id="IPR013221">
    <property type="entry name" value="Mur_ligase_cen"/>
</dbReference>
<evidence type="ECO:0000259" key="19">
    <source>
        <dbReference type="Pfam" id="PF02875"/>
    </source>
</evidence>
<comment type="caution">
    <text evidence="21">The sequence shown here is derived from an EMBL/GenBank/DDBJ whole genome shotgun (WGS) entry which is preliminary data.</text>
</comment>
<dbReference type="GO" id="GO:0008764">
    <property type="term" value="F:UDP-N-acetylmuramoylalanine-D-glutamate ligase activity"/>
    <property type="evidence" value="ECO:0007669"/>
    <property type="project" value="UniProtKB-UniRule"/>
</dbReference>
<evidence type="ECO:0000256" key="1">
    <source>
        <dbReference type="ARBA" id="ARBA00002734"/>
    </source>
</evidence>
<evidence type="ECO:0000256" key="12">
    <source>
        <dbReference type="ARBA" id="ARBA00022984"/>
    </source>
</evidence>
<keyword evidence="17 18" id="KW-0131">Cell cycle</keyword>
<evidence type="ECO:0000256" key="2">
    <source>
        <dbReference type="ARBA" id="ARBA00004496"/>
    </source>
</evidence>
<dbReference type="SUPFAM" id="SSF53244">
    <property type="entry name" value="MurD-like peptide ligases, peptide-binding domain"/>
    <property type="match status" value="1"/>
</dbReference>
<dbReference type="GO" id="GO:0008360">
    <property type="term" value="P:regulation of cell shape"/>
    <property type="evidence" value="ECO:0007669"/>
    <property type="project" value="UniProtKB-KW"/>
</dbReference>
<dbReference type="Gene3D" id="3.40.1190.10">
    <property type="entry name" value="Mur-like, catalytic domain"/>
    <property type="match status" value="1"/>
</dbReference>
<comment type="pathway">
    <text evidence="3 17 18">Cell wall biogenesis; peptidoglycan biosynthesis.</text>
</comment>
<proteinExistence type="inferred from homology"/>
<dbReference type="RefSeq" id="WP_249333148.1">
    <property type="nucleotide sequence ID" value="NZ_JACRSY010000019.1"/>
</dbReference>
<keyword evidence="12 17" id="KW-0573">Peptidoglycan synthesis</keyword>
<evidence type="ECO:0000256" key="10">
    <source>
        <dbReference type="ARBA" id="ARBA00022840"/>
    </source>
</evidence>
<dbReference type="AlphaFoldDB" id="A0A926EIP8"/>
<dbReference type="Gene3D" id="3.40.50.720">
    <property type="entry name" value="NAD(P)-binding Rossmann-like Domain"/>
    <property type="match status" value="1"/>
</dbReference>
<comment type="function">
    <text evidence="1 17 18">Cell wall formation. Catalyzes the addition of glutamate to the nucleotide precursor UDP-N-acetylmuramoyl-L-alanine (UMA).</text>
</comment>
<dbReference type="GO" id="GO:0005737">
    <property type="term" value="C:cytoplasm"/>
    <property type="evidence" value="ECO:0007669"/>
    <property type="project" value="UniProtKB-SubCell"/>
</dbReference>
<dbReference type="EMBL" id="JACRSY010000019">
    <property type="protein sequence ID" value="MBC8580304.1"/>
    <property type="molecule type" value="Genomic_DNA"/>
</dbReference>
<evidence type="ECO:0000256" key="16">
    <source>
        <dbReference type="ARBA" id="ARBA00047632"/>
    </source>
</evidence>
<evidence type="ECO:0000256" key="3">
    <source>
        <dbReference type="ARBA" id="ARBA00004752"/>
    </source>
</evidence>
<evidence type="ECO:0000256" key="9">
    <source>
        <dbReference type="ARBA" id="ARBA00022741"/>
    </source>
</evidence>
<name>A0A926EIP8_9FIRM</name>
<dbReference type="GO" id="GO:0005524">
    <property type="term" value="F:ATP binding"/>
    <property type="evidence" value="ECO:0007669"/>
    <property type="project" value="UniProtKB-UniRule"/>
</dbReference>
<dbReference type="Pfam" id="PF02875">
    <property type="entry name" value="Mur_ligase_C"/>
    <property type="match status" value="1"/>
</dbReference>
<evidence type="ECO:0000256" key="8">
    <source>
        <dbReference type="ARBA" id="ARBA00022598"/>
    </source>
</evidence>
<evidence type="ECO:0000256" key="7">
    <source>
        <dbReference type="ARBA" id="ARBA00022490"/>
    </source>
</evidence>
<comment type="catalytic activity">
    <reaction evidence="16 17 18">
        <text>UDP-N-acetyl-alpha-D-muramoyl-L-alanine + D-glutamate + ATP = UDP-N-acetyl-alpha-D-muramoyl-L-alanyl-D-glutamate + ADP + phosphate + H(+)</text>
        <dbReference type="Rhea" id="RHEA:16429"/>
        <dbReference type="ChEBI" id="CHEBI:15378"/>
        <dbReference type="ChEBI" id="CHEBI:29986"/>
        <dbReference type="ChEBI" id="CHEBI:30616"/>
        <dbReference type="ChEBI" id="CHEBI:43474"/>
        <dbReference type="ChEBI" id="CHEBI:83898"/>
        <dbReference type="ChEBI" id="CHEBI:83900"/>
        <dbReference type="ChEBI" id="CHEBI:456216"/>
        <dbReference type="EC" id="6.3.2.9"/>
    </reaction>
</comment>
<evidence type="ECO:0000256" key="11">
    <source>
        <dbReference type="ARBA" id="ARBA00022960"/>
    </source>
</evidence>
<feature type="domain" description="Mur ligase central" evidence="20">
    <location>
        <begin position="115"/>
        <end position="292"/>
    </location>
</feature>
<evidence type="ECO:0000256" key="5">
    <source>
        <dbReference type="ARBA" id="ARBA00012212"/>
    </source>
</evidence>
<dbReference type="SUPFAM" id="SSF53623">
    <property type="entry name" value="MurD-like peptide ligases, catalytic domain"/>
    <property type="match status" value="1"/>
</dbReference>
<evidence type="ECO:0000256" key="14">
    <source>
        <dbReference type="ARBA" id="ARBA00030398"/>
    </source>
</evidence>
<organism evidence="21 22">
    <name type="scientific">Zhenhengia yiwuensis</name>
    <dbReference type="NCBI Taxonomy" id="2763666"/>
    <lineage>
        <taxon>Bacteria</taxon>
        <taxon>Bacillati</taxon>
        <taxon>Bacillota</taxon>
        <taxon>Clostridia</taxon>
        <taxon>Lachnospirales</taxon>
        <taxon>Lachnospiraceae</taxon>
        <taxon>Zhenhengia</taxon>
    </lineage>
</organism>
<dbReference type="InterPro" id="IPR005762">
    <property type="entry name" value="MurD"/>
</dbReference>
<keyword evidence="13 17" id="KW-0961">Cell wall biogenesis/degradation</keyword>
<dbReference type="EC" id="6.3.2.9" evidence="5 17"/>
<comment type="subcellular location">
    <subcellularLocation>
        <location evidence="2 17 18">Cytoplasm</location>
    </subcellularLocation>
</comment>
<keyword evidence="8 17" id="KW-0436">Ligase</keyword>
<dbReference type="GO" id="GO:0051301">
    <property type="term" value="P:cell division"/>
    <property type="evidence" value="ECO:0007669"/>
    <property type="project" value="UniProtKB-KW"/>
</dbReference>
<accession>A0A926EIP8</accession>
<dbReference type="Pfam" id="PF08245">
    <property type="entry name" value="Mur_ligase_M"/>
    <property type="match status" value="1"/>
</dbReference>
<dbReference type="Pfam" id="PF21799">
    <property type="entry name" value="MurD-like_N"/>
    <property type="match status" value="1"/>
</dbReference>
<dbReference type="GO" id="GO:0009252">
    <property type="term" value="P:peptidoglycan biosynthetic process"/>
    <property type="evidence" value="ECO:0007669"/>
    <property type="project" value="UniProtKB-UniRule"/>
</dbReference>
<evidence type="ECO:0000313" key="21">
    <source>
        <dbReference type="EMBL" id="MBC8580304.1"/>
    </source>
</evidence>
<dbReference type="NCBIfam" id="TIGR01087">
    <property type="entry name" value="murD"/>
    <property type="match status" value="1"/>
</dbReference>
<dbReference type="PANTHER" id="PTHR43692:SF1">
    <property type="entry name" value="UDP-N-ACETYLMURAMOYLALANINE--D-GLUTAMATE LIGASE"/>
    <property type="match status" value="1"/>
</dbReference>
<keyword evidence="7 17" id="KW-0963">Cytoplasm</keyword>
<sequence>MKHNENTAIIIGCARSGLAAARLATKDGYRVSVYDKKTYNQFHKDDQERIDILQGEGVQFIFEPSISLDSYDLIIVSPGVPLDLPFIEEAIKKGKKVIGELEYAATFCKAPIVAITGTNGKTTTTSLVGQIIKAYNPNTYVVGNIGRAFSEDVLHIPESGVVVAEVSSFQLETIETFHPKVSAILNITPDHLNRHKTMENYCKAKYQVFINQSDADYVILNEQDEYFEEAKKLASGQVITFNNQKATLRGAFSDGTSLYENIGDRQELVCAIKDLKIVGAHNIENALAAIAICKAFGVPEEVIKEEIQKFAGVEHRLEFVCTKKGVDYFNDSKATNVGAAIPGLISMNKPIHLIGGGMDKKISFTEWVKLFTGRVKKLYVIGECKDQILEECKMQHFDAVEAFETFEAAIKAAYQNAQSNECVLLSPACASWDMFESYEQRGQIFKEIVNHLEG</sequence>
<dbReference type="GO" id="GO:0071555">
    <property type="term" value="P:cell wall organization"/>
    <property type="evidence" value="ECO:0007669"/>
    <property type="project" value="UniProtKB-KW"/>
</dbReference>
<dbReference type="Gene3D" id="3.90.190.20">
    <property type="entry name" value="Mur ligase, C-terminal domain"/>
    <property type="match status" value="1"/>
</dbReference>
<evidence type="ECO:0000313" key="22">
    <source>
        <dbReference type="Proteomes" id="UP000655830"/>
    </source>
</evidence>
<keyword evidence="17 18" id="KW-0132">Cell division</keyword>
<dbReference type="SUPFAM" id="SSF51984">
    <property type="entry name" value="MurCD N-terminal domain"/>
    <property type="match status" value="1"/>
</dbReference>